<evidence type="ECO:0000313" key="3">
    <source>
        <dbReference type="EMBL" id="KGE05084.1"/>
    </source>
</evidence>
<keyword evidence="3" id="KW-0808">Transferase</keyword>
<dbReference type="InterPro" id="IPR010987">
    <property type="entry name" value="Glutathione-S-Trfase_C-like"/>
</dbReference>
<dbReference type="HOGENOM" id="CLU_039745_2_0_6"/>
<proteinExistence type="predicted"/>
<dbReference type="SUPFAM" id="SSF52833">
    <property type="entry name" value="Thioredoxin-like"/>
    <property type="match status" value="1"/>
</dbReference>
<keyword evidence="4" id="KW-1185">Reference proteome</keyword>
<reference evidence="3 4" key="1">
    <citation type="journal article" date="2014" name="Genome Announc.">
        <title>Genome Sequence of Gammaproteobacterial Pseudohaliea rubra Type Strain DSM 19751, Isolated from Coastal Seawater of the Mediterranean Sea.</title>
        <authorList>
            <person name="Spring S."/>
            <person name="Fiebig A."/>
            <person name="Riedel T."/>
            <person name="Goker M."/>
            <person name="Klenk H.P."/>
        </authorList>
    </citation>
    <scope>NUCLEOTIDE SEQUENCE [LARGE SCALE GENOMIC DNA]</scope>
    <source>
        <strain evidence="3 4">DSM 19751</strain>
    </source>
</reference>
<evidence type="ECO:0000259" key="1">
    <source>
        <dbReference type="PROSITE" id="PS50404"/>
    </source>
</evidence>
<dbReference type="SUPFAM" id="SSF47616">
    <property type="entry name" value="GST C-terminal domain-like"/>
    <property type="match status" value="1"/>
</dbReference>
<dbReference type="EMBL" id="AUVB01000012">
    <property type="protein sequence ID" value="KGE05084.1"/>
    <property type="molecule type" value="Genomic_DNA"/>
</dbReference>
<dbReference type="Proteomes" id="UP000029640">
    <property type="component" value="Unassembled WGS sequence"/>
</dbReference>
<dbReference type="PROSITE" id="PS50405">
    <property type="entry name" value="GST_CTER"/>
    <property type="match status" value="1"/>
</dbReference>
<dbReference type="PROSITE" id="PS50404">
    <property type="entry name" value="GST_NTER"/>
    <property type="match status" value="1"/>
</dbReference>
<dbReference type="AlphaFoldDB" id="A0A095X2L5"/>
<dbReference type="OrthoDB" id="5791869at2"/>
<comment type="caution">
    <text evidence="3">The sequence shown here is derived from an EMBL/GenBank/DDBJ whole genome shotgun (WGS) entry which is preliminary data.</text>
</comment>
<dbReference type="CDD" id="cd00570">
    <property type="entry name" value="GST_N_family"/>
    <property type="match status" value="1"/>
</dbReference>
<dbReference type="eggNOG" id="COG0625">
    <property type="taxonomic scope" value="Bacteria"/>
</dbReference>
<name>A0A095X2L5_9GAMM</name>
<dbReference type="GO" id="GO:0016740">
    <property type="term" value="F:transferase activity"/>
    <property type="evidence" value="ECO:0007669"/>
    <property type="project" value="UniProtKB-KW"/>
</dbReference>
<evidence type="ECO:0000313" key="4">
    <source>
        <dbReference type="Proteomes" id="UP000029640"/>
    </source>
</evidence>
<dbReference type="Pfam" id="PF13417">
    <property type="entry name" value="GST_N_3"/>
    <property type="match status" value="1"/>
</dbReference>
<accession>A0A095X2L5</accession>
<dbReference type="Gene3D" id="3.40.30.110">
    <property type="match status" value="2"/>
</dbReference>
<dbReference type="Pfam" id="PF13410">
    <property type="entry name" value="GST_C_2"/>
    <property type="match status" value="1"/>
</dbReference>
<dbReference type="InterPro" id="IPR036249">
    <property type="entry name" value="Thioredoxin-like_sf"/>
</dbReference>
<feature type="domain" description="GST C-terminal" evidence="2">
    <location>
        <begin position="107"/>
        <end position="238"/>
    </location>
</feature>
<dbReference type="InterPro" id="IPR036282">
    <property type="entry name" value="Glutathione-S-Trfase_C_sf"/>
</dbReference>
<sequence>MSDTILHHHDPSPFAEKVRLALGLKGLAWQSVQIPMVMPKPALTALTGGYRKTPVLQLGADVYCDTRRIAQELERRFAGPSLFPHGSEGTALALGYWADTALFQPGAALSMGTNDQIPAPVLADRMAFFDFLEDEDLCAPPDHFFAQFTAGLRQLDRMLADGRPWLLGDAASWADVACYSPVWMCRGNIAGGDELLAPLGRLLAWEARVAALGHGDRSELDAEAALTVAKEAEPVTNPAVADDAWPRLAAGTPVQVAPDDYGRDPTPGELLVLNGDQIAIVRKDGPLGRLVVHFPRAGYRVAPLPLTEQP</sequence>
<dbReference type="RefSeq" id="WP_035514322.1">
    <property type="nucleotide sequence ID" value="NZ_KN234748.1"/>
</dbReference>
<feature type="domain" description="GST N-terminal" evidence="1">
    <location>
        <begin position="2"/>
        <end position="81"/>
    </location>
</feature>
<protein>
    <submittedName>
        <fullName evidence="3">Glutathione S-transferase</fullName>
    </submittedName>
</protein>
<gene>
    <name evidence="3" type="ORF">HRUBRA_00286</name>
</gene>
<organism evidence="3 4">
    <name type="scientific">Pseudohaliea rubra DSM 19751</name>
    <dbReference type="NCBI Taxonomy" id="1265313"/>
    <lineage>
        <taxon>Bacteria</taxon>
        <taxon>Pseudomonadati</taxon>
        <taxon>Pseudomonadota</taxon>
        <taxon>Gammaproteobacteria</taxon>
        <taxon>Cellvibrionales</taxon>
        <taxon>Halieaceae</taxon>
        <taxon>Pseudohaliea</taxon>
    </lineage>
</organism>
<evidence type="ECO:0000259" key="2">
    <source>
        <dbReference type="PROSITE" id="PS50405"/>
    </source>
</evidence>
<dbReference type="InterPro" id="IPR004045">
    <property type="entry name" value="Glutathione_S-Trfase_N"/>
</dbReference>
<dbReference type="STRING" id="1265313.HRUBRA_00286"/>